<dbReference type="STRING" id="428126.CLOSPI_01883"/>
<evidence type="ECO:0000313" key="5">
    <source>
        <dbReference type="Proteomes" id="UP000004910"/>
    </source>
</evidence>
<dbReference type="Pfam" id="PF03418">
    <property type="entry name" value="Peptidase_A25"/>
    <property type="match status" value="1"/>
</dbReference>
<dbReference type="HAMAP" id="MF_00626">
    <property type="entry name" value="Germination_prot"/>
    <property type="match status" value="1"/>
</dbReference>
<protein>
    <submittedName>
        <fullName evidence="4">GPR endopeptidase</fullName>
        <ecNumber evidence="4">3.4.24.78</ecNumber>
    </submittedName>
</protein>
<dbReference type="InterPro" id="IPR023430">
    <property type="entry name" value="Pept_HybD-like_dom_sf"/>
</dbReference>
<evidence type="ECO:0000256" key="2">
    <source>
        <dbReference type="ARBA" id="ARBA00022801"/>
    </source>
</evidence>
<accession>B1C3R5</accession>
<name>B1C3R5_9FIRM</name>
<organism evidence="4 5">
    <name type="scientific">Thomasclavelia spiroformis DSM 1552</name>
    <dbReference type="NCBI Taxonomy" id="428126"/>
    <lineage>
        <taxon>Bacteria</taxon>
        <taxon>Bacillati</taxon>
        <taxon>Bacillota</taxon>
        <taxon>Erysipelotrichia</taxon>
        <taxon>Erysipelotrichales</taxon>
        <taxon>Coprobacillaceae</taxon>
        <taxon>Thomasclavelia</taxon>
    </lineage>
</organism>
<dbReference type="EC" id="3.4.24.78" evidence="4"/>
<dbReference type="AlphaFoldDB" id="B1C3R5"/>
<dbReference type="eggNOG" id="COG0680">
    <property type="taxonomic scope" value="Bacteria"/>
</dbReference>
<sequence>MEIFMVGDKMDFNNIRSDLAGESLDQLESGKHYNKEEYANDGIKVEKITILKEHQSINQGIGTYIEISFKNYLNQQNIVNEVVNNLKPLIDKIDYPKILMVGLGNRFLTNDAIGPRVLRDLKITHYLDDEDKLLNHYYDILAIAPGVKVQTGMESSEIVKALVDREKIDLVIVVDALCAKNYHKLAHVIQINDVGISPGSGIGNHRKAITKETIGANVIAIGVPTVIYASSLVRDVLNYTMEYFGDSLNSVNKLKVGKRDSYKGSLNESQKEMMLGQIGKLNSNELDLLFNEVLNPIDCNFVLSDKQIDEQCEVMSKIISKSINALRY</sequence>
<dbReference type="SUPFAM" id="SSF53163">
    <property type="entry name" value="HybD-like"/>
    <property type="match status" value="1"/>
</dbReference>
<comment type="caution">
    <text evidence="4">The sequence shown here is derived from an EMBL/GenBank/DDBJ whole genome shotgun (WGS) entry which is preliminary data.</text>
</comment>
<keyword evidence="2 4" id="KW-0378">Hydrolase</keyword>
<keyword evidence="1" id="KW-0645">Protease</keyword>
<keyword evidence="3" id="KW-0865">Zymogen</keyword>
<evidence type="ECO:0000313" key="4">
    <source>
        <dbReference type="EMBL" id="EDS74299.1"/>
    </source>
</evidence>
<reference evidence="4" key="1">
    <citation type="submission" date="2008-02" db="EMBL/GenBank/DDBJ databases">
        <authorList>
            <person name="Fulton L."/>
            <person name="Clifton S."/>
            <person name="Fulton B."/>
            <person name="Xu J."/>
            <person name="Minx P."/>
            <person name="Pepin K.H."/>
            <person name="Johnson M."/>
            <person name="Thiruvilangam P."/>
            <person name="Bhonagiri V."/>
            <person name="Nash W.E."/>
            <person name="Mardis E.R."/>
            <person name="Wilson R.K."/>
        </authorList>
    </citation>
    <scope>NUCLEOTIDE SEQUENCE [LARGE SCALE GENOMIC DNA]</scope>
    <source>
        <strain evidence="4">DSM 1552</strain>
    </source>
</reference>
<keyword evidence="5" id="KW-1185">Reference proteome</keyword>
<dbReference type="Proteomes" id="UP000004910">
    <property type="component" value="Unassembled WGS sequence"/>
</dbReference>
<dbReference type="Gene3D" id="3.40.50.1450">
    <property type="entry name" value="HybD-like"/>
    <property type="match status" value="1"/>
</dbReference>
<dbReference type="GO" id="GO:0006508">
    <property type="term" value="P:proteolysis"/>
    <property type="evidence" value="ECO:0007669"/>
    <property type="project" value="UniProtKB-KW"/>
</dbReference>
<dbReference type="GO" id="GO:0009847">
    <property type="term" value="P:spore germination"/>
    <property type="evidence" value="ECO:0007669"/>
    <property type="project" value="InterPro"/>
</dbReference>
<dbReference type="GO" id="GO:0008233">
    <property type="term" value="F:peptidase activity"/>
    <property type="evidence" value="ECO:0007669"/>
    <property type="project" value="UniProtKB-KW"/>
</dbReference>
<gene>
    <name evidence="4" type="primary">gpr</name>
    <name evidence="4" type="ORF">CLOSPI_01883</name>
</gene>
<proteinExistence type="inferred from homology"/>
<dbReference type="HOGENOM" id="CLU_055087_1_0_9"/>
<evidence type="ECO:0000256" key="3">
    <source>
        <dbReference type="ARBA" id="ARBA00023145"/>
    </source>
</evidence>
<evidence type="ECO:0000256" key="1">
    <source>
        <dbReference type="ARBA" id="ARBA00022670"/>
    </source>
</evidence>
<dbReference type="NCBIfam" id="TIGR01441">
    <property type="entry name" value="GPR"/>
    <property type="match status" value="1"/>
</dbReference>
<dbReference type="MEROPS" id="A25.001"/>
<reference evidence="4" key="2">
    <citation type="submission" date="2014-06" db="EMBL/GenBank/DDBJ databases">
        <title>Draft genome sequence of Clostridium spiroforme (DSM 1552).</title>
        <authorList>
            <person name="Sudarsanam P."/>
            <person name="Ley R."/>
            <person name="Guruge J."/>
            <person name="Turnbaugh P.J."/>
            <person name="Mahowald M."/>
            <person name="Liep D."/>
            <person name="Gordon J."/>
        </authorList>
    </citation>
    <scope>NUCLEOTIDE SEQUENCE</scope>
    <source>
        <strain evidence="4">DSM 1552</strain>
    </source>
</reference>
<dbReference type="EMBL" id="ABIK02000014">
    <property type="protein sequence ID" value="EDS74299.1"/>
    <property type="molecule type" value="Genomic_DNA"/>
</dbReference>
<dbReference type="InterPro" id="IPR005080">
    <property type="entry name" value="Peptidase_A25"/>
</dbReference>